<dbReference type="GO" id="GO:0005829">
    <property type="term" value="C:cytosol"/>
    <property type="evidence" value="ECO:0007669"/>
    <property type="project" value="TreeGrafter"/>
</dbReference>
<dbReference type="EMBL" id="CAFBQJ010000011">
    <property type="protein sequence ID" value="CAB5044621.1"/>
    <property type="molecule type" value="Genomic_DNA"/>
</dbReference>
<evidence type="ECO:0000256" key="4">
    <source>
        <dbReference type="ARBA" id="ARBA00022723"/>
    </source>
</evidence>
<dbReference type="FunFam" id="3.40.120.10:FF:000002">
    <property type="entry name" value="Phosphoglucosamine mutase"/>
    <property type="match status" value="1"/>
</dbReference>
<organism evidence="11">
    <name type="scientific">freshwater metagenome</name>
    <dbReference type="NCBI Taxonomy" id="449393"/>
    <lineage>
        <taxon>unclassified sequences</taxon>
        <taxon>metagenomes</taxon>
        <taxon>ecological metagenomes</taxon>
    </lineage>
</organism>
<comment type="cofactor">
    <cofactor evidence="1">
        <name>Mg(2+)</name>
        <dbReference type="ChEBI" id="CHEBI:18420"/>
    </cofactor>
</comment>
<dbReference type="InterPro" id="IPR050060">
    <property type="entry name" value="Phosphoglucosamine_mutase"/>
</dbReference>
<accession>A0A6J6B5P7</accession>
<dbReference type="Pfam" id="PF02880">
    <property type="entry name" value="PGM_PMM_III"/>
    <property type="match status" value="1"/>
</dbReference>
<dbReference type="InterPro" id="IPR036900">
    <property type="entry name" value="A-D-PHexomutase_C_sf"/>
</dbReference>
<dbReference type="HAMAP" id="MF_01554_B">
    <property type="entry name" value="GlmM_B"/>
    <property type="match status" value="1"/>
</dbReference>
<dbReference type="Pfam" id="PF02879">
    <property type="entry name" value="PGM_PMM_II"/>
    <property type="match status" value="1"/>
</dbReference>
<dbReference type="InterPro" id="IPR005843">
    <property type="entry name" value="A-D-PHexomutase_C"/>
</dbReference>
<feature type="domain" description="Alpha-D-phosphohexomutase alpha/beta/alpha" evidence="10">
    <location>
        <begin position="268"/>
        <end position="380"/>
    </location>
</feature>
<dbReference type="AlphaFoldDB" id="A0A6J6B5P7"/>
<evidence type="ECO:0000313" key="12">
    <source>
        <dbReference type="EMBL" id="CAB4589897.1"/>
    </source>
</evidence>
<dbReference type="PANTHER" id="PTHR42946">
    <property type="entry name" value="PHOSPHOHEXOSE MUTASE"/>
    <property type="match status" value="1"/>
</dbReference>
<dbReference type="PRINTS" id="PR00509">
    <property type="entry name" value="PGMPMM"/>
</dbReference>
<dbReference type="PANTHER" id="PTHR42946:SF1">
    <property type="entry name" value="PHOSPHOGLUCOMUTASE (ALPHA-D-GLUCOSE-1,6-BISPHOSPHATE-DEPENDENT)"/>
    <property type="match status" value="1"/>
</dbReference>
<dbReference type="GO" id="GO:0000287">
    <property type="term" value="F:magnesium ion binding"/>
    <property type="evidence" value="ECO:0007669"/>
    <property type="project" value="InterPro"/>
</dbReference>
<dbReference type="EMBL" id="CAEZSL010000014">
    <property type="protein sequence ID" value="CAB4534185.1"/>
    <property type="molecule type" value="Genomic_DNA"/>
</dbReference>
<feature type="domain" description="Alpha-D-phosphohexomutase alpha/beta/alpha" evidence="9">
    <location>
        <begin position="165"/>
        <end position="264"/>
    </location>
</feature>
<evidence type="ECO:0000256" key="5">
    <source>
        <dbReference type="ARBA" id="ARBA00022842"/>
    </source>
</evidence>
<dbReference type="InterPro" id="IPR006352">
    <property type="entry name" value="GlmM_bact"/>
</dbReference>
<evidence type="ECO:0000256" key="1">
    <source>
        <dbReference type="ARBA" id="ARBA00001946"/>
    </source>
</evidence>
<evidence type="ECO:0000256" key="3">
    <source>
        <dbReference type="ARBA" id="ARBA00022553"/>
    </source>
</evidence>
<dbReference type="GO" id="GO:0008966">
    <property type="term" value="F:phosphoglucosamine mutase activity"/>
    <property type="evidence" value="ECO:0007669"/>
    <property type="project" value="InterPro"/>
</dbReference>
<comment type="similarity">
    <text evidence="2">Belongs to the phosphohexose mutase family.</text>
</comment>
<keyword evidence="4" id="KW-0479">Metal-binding</keyword>
<feature type="domain" description="Alpha-D-phosphohexomutase alpha/beta/alpha" evidence="8">
    <location>
        <begin position="13"/>
        <end position="135"/>
    </location>
</feature>
<evidence type="ECO:0000313" key="14">
    <source>
        <dbReference type="EMBL" id="CAB4967312.1"/>
    </source>
</evidence>
<evidence type="ECO:0000259" key="9">
    <source>
        <dbReference type="Pfam" id="PF02879"/>
    </source>
</evidence>
<evidence type="ECO:0000256" key="2">
    <source>
        <dbReference type="ARBA" id="ARBA00010231"/>
    </source>
</evidence>
<dbReference type="EMBL" id="CAFBNZ010000017">
    <property type="protein sequence ID" value="CAB4967312.1"/>
    <property type="molecule type" value="Genomic_DNA"/>
</dbReference>
<protein>
    <submittedName>
        <fullName evidence="11">Unannotated protein</fullName>
    </submittedName>
</protein>
<reference evidence="11" key="1">
    <citation type="submission" date="2020-05" db="EMBL/GenBank/DDBJ databases">
        <authorList>
            <person name="Chiriac C."/>
            <person name="Salcher M."/>
            <person name="Ghai R."/>
            <person name="Kavagutti S V."/>
        </authorList>
    </citation>
    <scope>NUCLEOTIDE SEQUENCE</scope>
</reference>
<evidence type="ECO:0000259" key="7">
    <source>
        <dbReference type="Pfam" id="PF00408"/>
    </source>
</evidence>
<dbReference type="EMBL" id="CAEZUK010000006">
    <property type="protein sequence ID" value="CAB4589897.1"/>
    <property type="molecule type" value="Genomic_DNA"/>
</dbReference>
<dbReference type="InterPro" id="IPR016055">
    <property type="entry name" value="A-D-PHexomutase_a/b/a-I/II/III"/>
</dbReference>
<keyword evidence="3" id="KW-0597">Phosphoprotein</keyword>
<dbReference type="InterPro" id="IPR005845">
    <property type="entry name" value="A-D-PHexomutase_a/b/a-II"/>
</dbReference>
<dbReference type="Pfam" id="PF00408">
    <property type="entry name" value="PGM_PMM_IV"/>
    <property type="match status" value="1"/>
</dbReference>
<evidence type="ECO:0000313" key="13">
    <source>
        <dbReference type="EMBL" id="CAB4771627.1"/>
    </source>
</evidence>
<feature type="domain" description="Alpha-D-phosphohexomutase C-terminal" evidence="7">
    <location>
        <begin position="389"/>
        <end position="453"/>
    </location>
</feature>
<dbReference type="GO" id="GO:0006048">
    <property type="term" value="P:UDP-N-acetylglucosamine biosynthetic process"/>
    <property type="evidence" value="ECO:0007669"/>
    <property type="project" value="TreeGrafter"/>
</dbReference>
<dbReference type="InterPro" id="IPR005841">
    <property type="entry name" value="Alpha-D-phosphohexomutase_SF"/>
</dbReference>
<evidence type="ECO:0000313" key="15">
    <source>
        <dbReference type="EMBL" id="CAB5044621.1"/>
    </source>
</evidence>
<evidence type="ECO:0000259" key="10">
    <source>
        <dbReference type="Pfam" id="PF02880"/>
    </source>
</evidence>
<keyword evidence="6" id="KW-0413">Isomerase</keyword>
<dbReference type="InterPro" id="IPR005846">
    <property type="entry name" value="A-D-PHexomutase_a/b/a-III"/>
</dbReference>
<name>A0A6J6B5P7_9ZZZZ</name>
<dbReference type="EMBL" id="CAEZZV010000023">
    <property type="protein sequence ID" value="CAB4771627.1"/>
    <property type="molecule type" value="Genomic_DNA"/>
</dbReference>
<dbReference type="Gene3D" id="3.40.120.10">
    <property type="entry name" value="Alpha-D-Glucose-1,6-Bisphosphate, subunit A, domain 3"/>
    <property type="match status" value="3"/>
</dbReference>
<evidence type="ECO:0000313" key="11">
    <source>
        <dbReference type="EMBL" id="CAB4534185.1"/>
    </source>
</evidence>
<dbReference type="GO" id="GO:0009252">
    <property type="term" value="P:peptidoglycan biosynthetic process"/>
    <property type="evidence" value="ECO:0007669"/>
    <property type="project" value="TreeGrafter"/>
</dbReference>
<keyword evidence="5" id="KW-0460">Magnesium</keyword>
<dbReference type="SUPFAM" id="SSF53738">
    <property type="entry name" value="Phosphoglucomutase, first 3 domains"/>
    <property type="match status" value="3"/>
</dbReference>
<dbReference type="Pfam" id="PF02878">
    <property type="entry name" value="PGM_PMM_I"/>
    <property type="match status" value="1"/>
</dbReference>
<dbReference type="Gene3D" id="3.30.310.50">
    <property type="entry name" value="Alpha-D-phosphohexomutase, C-terminal domain"/>
    <property type="match status" value="1"/>
</dbReference>
<dbReference type="SUPFAM" id="SSF55957">
    <property type="entry name" value="Phosphoglucomutase, C-terminal domain"/>
    <property type="match status" value="1"/>
</dbReference>
<sequence length="464" mass="48401">MSGANNSPFVYPTFGTDGVRGVAISEITPEYVLALGRAVARVLGSSRLVIARDPRVSGPVLESAFSAGAAAQGVRVEQLGVLPTPAVAMISAHENVPGVVVTASHNKFSDNGIKVFAAGGRKLTDADEKRIEAELHFLLSQESDASAADGGVGVVIRRSDAVSLYVEHLVGLFGEGSLAGLRIVIDTANGAMSNVASLVLGRLGADVIVMNDAPNGTNINDGCGATFPQGLCEFISGTGTGVSVDLGFAYDGDGDRVIAVDENGHIVDGDRLIALSVADRRELNTLTDDTVVVTVMANLGFHQAMRDAGVKVVTTAVGDRYVLDAMESGNFVLGGEQSGHIIHRDLATTGDGLLASIVLAQFVRRRLQDGLKFSKLASEALHTFPQVLKNVQVAVRPNDVAALLSAEIAHEEANLGDHGRVLVRSSGTEPLIRVMVEADSLEQANEVADRLVAVALAKCVEPQS</sequence>
<dbReference type="InterPro" id="IPR005844">
    <property type="entry name" value="A-D-PHexomutase_a/b/a-I"/>
</dbReference>
<dbReference type="GO" id="GO:0005975">
    <property type="term" value="P:carbohydrate metabolic process"/>
    <property type="evidence" value="ECO:0007669"/>
    <property type="project" value="InterPro"/>
</dbReference>
<gene>
    <name evidence="11" type="ORF">UFOPK1421_00222</name>
    <name evidence="12" type="ORF">UFOPK1820_00092</name>
    <name evidence="13" type="ORF">UFOPK2921_00291</name>
    <name evidence="14" type="ORF">UFOPK3889_00183</name>
    <name evidence="15" type="ORF">UFOPK4275_00125</name>
</gene>
<proteinExistence type="inferred from homology"/>
<evidence type="ECO:0000256" key="6">
    <source>
        <dbReference type="ARBA" id="ARBA00023235"/>
    </source>
</evidence>
<evidence type="ECO:0000259" key="8">
    <source>
        <dbReference type="Pfam" id="PF02878"/>
    </source>
</evidence>
<dbReference type="NCBIfam" id="TIGR01455">
    <property type="entry name" value="glmM"/>
    <property type="match status" value="1"/>
</dbReference>
<dbReference type="GO" id="GO:0004615">
    <property type="term" value="F:phosphomannomutase activity"/>
    <property type="evidence" value="ECO:0007669"/>
    <property type="project" value="TreeGrafter"/>
</dbReference>